<keyword evidence="1" id="KW-0472">Membrane</keyword>
<dbReference type="KEGG" id="tsl:A3L11_04495"/>
<evidence type="ECO:0000313" key="2">
    <source>
        <dbReference type="EMBL" id="ASJ08530.1"/>
    </source>
</evidence>
<organism evidence="2 3">
    <name type="scientific">Thermococcus siculi</name>
    <dbReference type="NCBI Taxonomy" id="72803"/>
    <lineage>
        <taxon>Archaea</taxon>
        <taxon>Methanobacteriati</taxon>
        <taxon>Methanobacteriota</taxon>
        <taxon>Thermococci</taxon>
        <taxon>Thermococcales</taxon>
        <taxon>Thermococcaceae</taxon>
        <taxon>Thermococcus</taxon>
    </lineage>
</organism>
<dbReference type="AlphaFoldDB" id="A0A2Z2MX94"/>
<accession>A0A2Z2MX94</accession>
<evidence type="ECO:0000256" key="1">
    <source>
        <dbReference type="SAM" id="Phobius"/>
    </source>
</evidence>
<reference evidence="2 3" key="1">
    <citation type="submission" date="2016-04" db="EMBL/GenBank/DDBJ databases">
        <title>Complete genome sequence of Thermococcus siculi type strain RG-20.</title>
        <authorList>
            <person name="Oger P.M."/>
        </authorList>
    </citation>
    <scope>NUCLEOTIDE SEQUENCE [LARGE SCALE GENOMIC DNA]</scope>
    <source>
        <strain evidence="2 3">RG-20</strain>
    </source>
</reference>
<keyword evidence="1" id="KW-1133">Transmembrane helix</keyword>
<keyword evidence="1" id="KW-0812">Transmembrane</keyword>
<dbReference type="EMBL" id="CP015103">
    <property type="protein sequence ID" value="ASJ08530.1"/>
    <property type="molecule type" value="Genomic_DNA"/>
</dbReference>
<evidence type="ECO:0000313" key="3">
    <source>
        <dbReference type="Proteomes" id="UP000250125"/>
    </source>
</evidence>
<protein>
    <submittedName>
        <fullName evidence="2">Uncharacterized protein</fullName>
    </submittedName>
</protein>
<name>A0A2Z2MX94_9EURY</name>
<proteinExistence type="predicted"/>
<sequence>MDFGLFMERYGYKILTVLFASIVVGITSVPFLILFWGFSDYAPVAGAVTVIAFILGLIVIMVPREWRSETMTRTFFRTHNEVYYDKNERKRP</sequence>
<keyword evidence="3" id="KW-1185">Reference proteome</keyword>
<gene>
    <name evidence="2" type="ORF">A3L11_04495</name>
</gene>
<dbReference type="Proteomes" id="UP000250125">
    <property type="component" value="Chromosome"/>
</dbReference>
<feature type="transmembrane region" description="Helical" evidence="1">
    <location>
        <begin position="12"/>
        <end position="38"/>
    </location>
</feature>
<feature type="transmembrane region" description="Helical" evidence="1">
    <location>
        <begin position="44"/>
        <end position="63"/>
    </location>
</feature>